<evidence type="ECO:0000313" key="2">
    <source>
        <dbReference type="EMBL" id="MBA4617077.1"/>
    </source>
</evidence>
<proteinExistence type="predicted"/>
<evidence type="ECO:0000256" key="1">
    <source>
        <dbReference type="SAM" id="MobiDB-lite"/>
    </source>
</evidence>
<accession>A0A7C8YFL9</accession>
<dbReference type="EMBL" id="GISG01014499">
    <property type="protein sequence ID" value="MBA4617077.1"/>
    <property type="molecule type" value="Transcribed_RNA"/>
</dbReference>
<organism evidence="2">
    <name type="scientific">Opuntia streptacantha</name>
    <name type="common">Prickly pear cactus</name>
    <name type="synonym">Opuntia cardona</name>
    <dbReference type="NCBI Taxonomy" id="393608"/>
    <lineage>
        <taxon>Eukaryota</taxon>
        <taxon>Viridiplantae</taxon>
        <taxon>Streptophyta</taxon>
        <taxon>Embryophyta</taxon>
        <taxon>Tracheophyta</taxon>
        <taxon>Spermatophyta</taxon>
        <taxon>Magnoliopsida</taxon>
        <taxon>eudicotyledons</taxon>
        <taxon>Gunneridae</taxon>
        <taxon>Pentapetalae</taxon>
        <taxon>Caryophyllales</taxon>
        <taxon>Cactineae</taxon>
        <taxon>Cactaceae</taxon>
        <taxon>Opuntioideae</taxon>
        <taxon>Opuntia</taxon>
    </lineage>
</organism>
<reference evidence="2" key="2">
    <citation type="submission" date="2020-07" db="EMBL/GenBank/DDBJ databases">
        <authorList>
            <person name="Vera ALvarez R."/>
            <person name="Arias-Moreno D.M."/>
            <person name="Jimenez-Jacinto V."/>
            <person name="Jimenez-Bremont J.F."/>
            <person name="Swaminathan K."/>
            <person name="Moose S.P."/>
            <person name="Guerrero-Gonzalez M.L."/>
            <person name="Marino-Ramirez L."/>
            <person name="Landsman D."/>
            <person name="Rodriguez-Kessler M."/>
            <person name="Delgado-Sanchez P."/>
        </authorList>
    </citation>
    <scope>NUCLEOTIDE SEQUENCE</scope>
    <source>
        <tissue evidence="2">Cladode</tissue>
    </source>
</reference>
<feature type="region of interest" description="Disordered" evidence="1">
    <location>
        <begin position="77"/>
        <end position="100"/>
    </location>
</feature>
<dbReference type="AlphaFoldDB" id="A0A7C8YFL9"/>
<reference evidence="2" key="1">
    <citation type="journal article" date="2013" name="J. Plant Res.">
        <title>Effect of fungi and light on seed germination of three Opuntia species from semiarid lands of central Mexico.</title>
        <authorList>
            <person name="Delgado-Sanchez P."/>
            <person name="Jimenez-Bremont J.F."/>
            <person name="Guerrero-Gonzalez Mde L."/>
            <person name="Flores J."/>
        </authorList>
    </citation>
    <scope>NUCLEOTIDE SEQUENCE</scope>
    <source>
        <tissue evidence="2">Cladode</tissue>
    </source>
</reference>
<sequence>MSRSTVSIYRLSIAIRSDFYFGPPSGRLGEDFTCFITFVQSPKTKQRKVGGIWQRIDRGNRQVAVVEQGLRQPVEEAAGVGGVGRSNRGREMRKQSKGNK</sequence>
<protein>
    <submittedName>
        <fullName evidence="2">Uncharacterized protein</fullName>
    </submittedName>
</protein>
<name>A0A7C8YFL9_OPUST</name>